<dbReference type="AlphaFoldDB" id="A0AAQ3KFJ2"/>
<gene>
    <name evidence="2" type="ORF">Cni_G13413</name>
</gene>
<proteinExistence type="predicted"/>
<dbReference type="EMBL" id="CP136893">
    <property type="protein sequence ID" value="WOL04691.1"/>
    <property type="molecule type" value="Genomic_DNA"/>
</dbReference>
<dbReference type="PANTHER" id="PTHR33356:SF5">
    <property type="entry name" value="TIP41-LIKE PROTEIN"/>
    <property type="match status" value="1"/>
</dbReference>
<feature type="compositionally biased region" description="Polar residues" evidence="1">
    <location>
        <begin position="36"/>
        <end position="48"/>
    </location>
</feature>
<evidence type="ECO:0000313" key="3">
    <source>
        <dbReference type="Proteomes" id="UP001327560"/>
    </source>
</evidence>
<accession>A0AAQ3KFJ2</accession>
<name>A0AAQ3KFJ2_9LILI</name>
<sequence>MATECEDGELWLPAELLCDDFFRDEKPKEGEPLVSNLDSPVESVTTGTESDEDVEYMAGLTQRMARYSLQDDDGDAMALALGHSKAIARSPQSTLCPWSASNKGSPNGPSLVSSPSSSSPLQQRGKEDAGNLLYEAAGQVMRMRRLSDLGRGQSLYERGFISPAENPSPAPKSSCYASGPFITDHQIQAAHFYHMKRQQAMKQQLAAPWGRQNRATGVGGGHAEGRCGPCGRPLDLPPSAWPPLIKPSPPQQEHNPTRAVLLNNSGVRKESAGTGVFLPRTSGNRPEPRKKAECSTVLVPDRVVQALNLSMEEFAALPRFPGGFVLNRDVLIGRSSAVVSHQKRKHHLGDDPTTAAAAAWSGVLPQEWTY</sequence>
<keyword evidence="3" id="KW-1185">Reference proteome</keyword>
<evidence type="ECO:0000313" key="2">
    <source>
        <dbReference type="EMBL" id="WOL04691.1"/>
    </source>
</evidence>
<reference evidence="2 3" key="1">
    <citation type="submission" date="2023-10" db="EMBL/GenBank/DDBJ databases">
        <title>Chromosome-scale genome assembly provides insights into flower coloration mechanisms of Canna indica.</title>
        <authorList>
            <person name="Li C."/>
        </authorList>
    </citation>
    <scope>NUCLEOTIDE SEQUENCE [LARGE SCALE GENOMIC DNA]</scope>
    <source>
        <tissue evidence="2">Flower</tissue>
    </source>
</reference>
<evidence type="ECO:0000256" key="1">
    <source>
        <dbReference type="SAM" id="MobiDB-lite"/>
    </source>
</evidence>
<organism evidence="2 3">
    <name type="scientific">Canna indica</name>
    <name type="common">Indian-shot</name>
    <dbReference type="NCBI Taxonomy" id="4628"/>
    <lineage>
        <taxon>Eukaryota</taxon>
        <taxon>Viridiplantae</taxon>
        <taxon>Streptophyta</taxon>
        <taxon>Embryophyta</taxon>
        <taxon>Tracheophyta</taxon>
        <taxon>Spermatophyta</taxon>
        <taxon>Magnoliopsida</taxon>
        <taxon>Liliopsida</taxon>
        <taxon>Zingiberales</taxon>
        <taxon>Cannaceae</taxon>
        <taxon>Canna</taxon>
    </lineage>
</organism>
<dbReference type="PANTHER" id="PTHR33356">
    <property type="entry name" value="TIP41-LIKE PROTEIN"/>
    <property type="match status" value="1"/>
</dbReference>
<dbReference type="Proteomes" id="UP001327560">
    <property type="component" value="Chromosome 4"/>
</dbReference>
<feature type="compositionally biased region" description="Low complexity" evidence="1">
    <location>
        <begin position="105"/>
        <end position="120"/>
    </location>
</feature>
<feature type="region of interest" description="Disordered" evidence="1">
    <location>
        <begin position="94"/>
        <end position="126"/>
    </location>
</feature>
<protein>
    <submittedName>
        <fullName evidence="2">Uncharacterized protein</fullName>
    </submittedName>
</protein>
<feature type="compositionally biased region" description="Polar residues" evidence="1">
    <location>
        <begin position="94"/>
        <end position="104"/>
    </location>
</feature>
<feature type="region of interest" description="Disordered" evidence="1">
    <location>
        <begin position="25"/>
        <end position="51"/>
    </location>
</feature>